<dbReference type="InterPro" id="IPR000727">
    <property type="entry name" value="T_SNARE_dom"/>
</dbReference>
<dbReference type="GO" id="GO:0007165">
    <property type="term" value="P:signal transduction"/>
    <property type="evidence" value="ECO:0007669"/>
    <property type="project" value="UniProtKB-KW"/>
</dbReference>
<dbReference type="Pfam" id="PF00672">
    <property type="entry name" value="HAMP"/>
    <property type="match status" value="1"/>
</dbReference>
<dbReference type="GO" id="GO:0005886">
    <property type="term" value="C:plasma membrane"/>
    <property type="evidence" value="ECO:0007669"/>
    <property type="project" value="UniProtKB-SubCell"/>
</dbReference>
<dbReference type="AlphaFoldDB" id="A0A8J2YX82"/>
<dbReference type="SMART" id="SM00283">
    <property type="entry name" value="MA"/>
    <property type="match status" value="1"/>
</dbReference>
<dbReference type="Proteomes" id="UP000646365">
    <property type="component" value="Unassembled WGS sequence"/>
</dbReference>
<evidence type="ECO:0000259" key="8">
    <source>
        <dbReference type="PROSITE" id="PS50885"/>
    </source>
</evidence>
<dbReference type="PROSITE" id="PS50111">
    <property type="entry name" value="CHEMOTAXIS_TRANSDUC_2"/>
    <property type="match status" value="1"/>
</dbReference>
<reference evidence="9" key="2">
    <citation type="submission" date="2020-09" db="EMBL/GenBank/DDBJ databases">
        <authorList>
            <person name="Sun Q."/>
            <person name="Zhou Y."/>
        </authorList>
    </citation>
    <scope>NUCLEOTIDE SEQUENCE</scope>
    <source>
        <strain evidence="9">CGMCC 1.15725</strain>
    </source>
</reference>
<evidence type="ECO:0000256" key="1">
    <source>
        <dbReference type="ARBA" id="ARBA00004429"/>
    </source>
</evidence>
<evidence type="ECO:0000256" key="4">
    <source>
        <dbReference type="ARBA" id="ARBA00029447"/>
    </source>
</evidence>
<protein>
    <submittedName>
        <fullName evidence="9">Methyl-accepting chemotaxis protein</fullName>
    </submittedName>
</protein>
<evidence type="ECO:0000313" key="9">
    <source>
        <dbReference type="EMBL" id="GGF35137.1"/>
    </source>
</evidence>
<evidence type="ECO:0000256" key="3">
    <source>
        <dbReference type="ARBA" id="ARBA00023224"/>
    </source>
</evidence>
<dbReference type="SUPFAM" id="SSF58104">
    <property type="entry name" value="Methyl-accepting chemotaxis protein (MCP) signaling domain"/>
    <property type="match status" value="1"/>
</dbReference>
<name>A0A8J2YX82_9PROT</name>
<evidence type="ECO:0000313" key="10">
    <source>
        <dbReference type="Proteomes" id="UP000646365"/>
    </source>
</evidence>
<dbReference type="InterPro" id="IPR003660">
    <property type="entry name" value="HAMP_dom"/>
</dbReference>
<proteinExistence type="inferred from homology"/>
<dbReference type="SMART" id="SM00304">
    <property type="entry name" value="HAMP"/>
    <property type="match status" value="1"/>
</dbReference>
<comment type="similarity">
    <text evidence="4">Belongs to the methyl-accepting chemotaxis (MCP) protein family.</text>
</comment>
<evidence type="ECO:0000259" key="7">
    <source>
        <dbReference type="PROSITE" id="PS50192"/>
    </source>
</evidence>
<keyword evidence="2" id="KW-1003">Cell membrane</keyword>
<evidence type="ECO:0000259" key="6">
    <source>
        <dbReference type="PROSITE" id="PS50111"/>
    </source>
</evidence>
<dbReference type="GO" id="GO:0006935">
    <property type="term" value="P:chemotaxis"/>
    <property type="evidence" value="ECO:0007669"/>
    <property type="project" value="InterPro"/>
</dbReference>
<evidence type="ECO:0000256" key="5">
    <source>
        <dbReference type="PROSITE-ProRule" id="PRU00284"/>
    </source>
</evidence>
<feature type="domain" description="Methyl-accepting transducer" evidence="6">
    <location>
        <begin position="311"/>
        <end position="547"/>
    </location>
</feature>
<dbReference type="PROSITE" id="PS50885">
    <property type="entry name" value="HAMP"/>
    <property type="match status" value="1"/>
</dbReference>
<dbReference type="PRINTS" id="PR00260">
    <property type="entry name" value="CHEMTRNSDUCR"/>
</dbReference>
<dbReference type="Pfam" id="PF00015">
    <property type="entry name" value="MCPsignal"/>
    <property type="match status" value="1"/>
</dbReference>
<dbReference type="Gene3D" id="1.10.287.950">
    <property type="entry name" value="Methyl-accepting chemotaxis protein"/>
    <property type="match status" value="1"/>
</dbReference>
<feature type="domain" description="T-SNARE coiled-coil homology" evidence="7">
    <location>
        <begin position="463"/>
        <end position="525"/>
    </location>
</feature>
<keyword evidence="10" id="KW-1185">Reference proteome</keyword>
<gene>
    <name evidence="9" type="ORF">GCM10011611_46750</name>
</gene>
<dbReference type="RefSeq" id="WP_189050312.1">
    <property type="nucleotide sequence ID" value="NZ_BMJQ01000013.1"/>
</dbReference>
<dbReference type="PROSITE" id="PS50192">
    <property type="entry name" value="T_SNARE"/>
    <property type="match status" value="1"/>
</dbReference>
<dbReference type="PANTHER" id="PTHR32089:SF112">
    <property type="entry name" value="LYSOZYME-LIKE PROTEIN-RELATED"/>
    <property type="match status" value="1"/>
</dbReference>
<feature type="domain" description="HAMP" evidence="8">
    <location>
        <begin position="217"/>
        <end position="270"/>
    </location>
</feature>
<dbReference type="CDD" id="cd06225">
    <property type="entry name" value="HAMP"/>
    <property type="match status" value="1"/>
</dbReference>
<dbReference type="PANTHER" id="PTHR32089">
    <property type="entry name" value="METHYL-ACCEPTING CHEMOTAXIS PROTEIN MCPB"/>
    <property type="match status" value="1"/>
</dbReference>
<keyword evidence="2" id="KW-0472">Membrane</keyword>
<organism evidence="9 10">
    <name type="scientific">Aliidongia dinghuensis</name>
    <dbReference type="NCBI Taxonomy" id="1867774"/>
    <lineage>
        <taxon>Bacteria</taxon>
        <taxon>Pseudomonadati</taxon>
        <taxon>Pseudomonadota</taxon>
        <taxon>Alphaproteobacteria</taxon>
        <taxon>Rhodospirillales</taxon>
        <taxon>Dongiaceae</taxon>
        <taxon>Aliidongia</taxon>
    </lineage>
</organism>
<dbReference type="Gene3D" id="6.10.340.10">
    <property type="match status" value="1"/>
</dbReference>
<comment type="caution">
    <text evidence="9">The sequence shown here is derived from an EMBL/GenBank/DDBJ whole genome shotgun (WGS) entry which is preliminary data.</text>
</comment>
<dbReference type="GO" id="GO:0004888">
    <property type="term" value="F:transmembrane signaling receptor activity"/>
    <property type="evidence" value="ECO:0007669"/>
    <property type="project" value="InterPro"/>
</dbReference>
<accession>A0A8J2YX82</accession>
<keyword evidence="3 5" id="KW-0807">Transducer</keyword>
<dbReference type="InterPro" id="IPR004090">
    <property type="entry name" value="Chemotax_Me-accpt_rcpt"/>
</dbReference>
<keyword evidence="2" id="KW-0997">Cell inner membrane</keyword>
<sequence>MLANVRIKTKLLVLVALISAVTLAISYMAIDAAQQLSAAASDIAETGKEALTAARMNQDLLAINRAEFRMTADPSPETVQAARQVISDRRAEFEARAARLVKTSDAEQTRLLETVTKDYQAFITGLDAVLRAVDAHAKDASISDSQKAIFAEAMKNRAEAETAIATVKAYADAADASNAATAKASQALYETISTTLVVASLVGIAAGLALGFFLSQYGISKPIAMIVALLRRLAEGDLEVAVTGTERGDEIGDIAKTAQVFKENLARTRALEAEQVEMKARAEAKQKAAMNHLADEFEQNVKIMVDAVASSSTELRAAAQTMSSTADQASEQSSAVAAAVEQTSANVQTVAAAAEELAASIGEIGRQVTHSAAVAGRAVDQAERTSHTVEGLSRAAEKIGEVVRLIEGIAGQTNLLALNATIEAARAGEAGKGFAVVASEVKALASQTARATGEIQSQVSEIQTATSGTAAEINSIGSVIAEINQVTTTIAAAIEEQGAATGEITRNVQQAAQGTQQVADNIAGVSVAAGETGAASQQVLGAATELSEQAERMRREVATFIAAVRAA</sequence>
<dbReference type="EMBL" id="BMJQ01000013">
    <property type="protein sequence ID" value="GGF35137.1"/>
    <property type="molecule type" value="Genomic_DNA"/>
</dbReference>
<reference evidence="9" key="1">
    <citation type="journal article" date="2014" name="Int. J. Syst. Evol. Microbiol.">
        <title>Complete genome sequence of Corynebacterium casei LMG S-19264T (=DSM 44701T), isolated from a smear-ripened cheese.</title>
        <authorList>
            <consortium name="US DOE Joint Genome Institute (JGI-PGF)"/>
            <person name="Walter F."/>
            <person name="Albersmeier A."/>
            <person name="Kalinowski J."/>
            <person name="Ruckert C."/>
        </authorList>
    </citation>
    <scope>NUCLEOTIDE SEQUENCE</scope>
    <source>
        <strain evidence="9">CGMCC 1.15725</strain>
    </source>
</reference>
<evidence type="ECO:0000256" key="2">
    <source>
        <dbReference type="ARBA" id="ARBA00022519"/>
    </source>
</evidence>
<dbReference type="InterPro" id="IPR004089">
    <property type="entry name" value="MCPsignal_dom"/>
</dbReference>
<comment type="subcellular location">
    <subcellularLocation>
        <location evidence="1">Cell inner membrane</location>
        <topology evidence="1">Multi-pass membrane protein</topology>
    </subcellularLocation>
</comment>